<dbReference type="RefSeq" id="WP_098930778.1">
    <property type="nucleotide sequence ID" value="NZ_CP023956.1"/>
</dbReference>
<evidence type="ECO:0000256" key="1">
    <source>
        <dbReference type="SAM" id="Phobius"/>
    </source>
</evidence>
<dbReference type="Proteomes" id="UP001235341">
    <property type="component" value="Chromosome"/>
</dbReference>
<protein>
    <submittedName>
        <fullName evidence="2">Phage holin family protein</fullName>
    </submittedName>
</protein>
<keyword evidence="1" id="KW-1133">Transmembrane helix</keyword>
<sequence>MNEYLLTINAITYGATAFRLMAYRRNGATHRPMVTVFAWSMPVFPFHGRGYWIAPILNKVEDQMK</sequence>
<organism evidence="2 3">
    <name type="scientific">Serratia fonticola</name>
    <dbReference type="NCBI Taxonomy" id="47917"/>
    <lineage>
        <taxon>Bacteria</taxon>
        <taxon>Pseudomonadati</taxon>
        <taxon>Pseudomonadota</taxon>
        <taxon>Gammaproteobacteria</taxon>
        <taxon>Enterobacterales</taxon>
        <taxon>Yersiniaceae</taxon>
        <taxon>Serratia</taxon>
    </lineage>
</organism>
<evidence type="ECO:0000313" key="2">
    <source>
        <dbReference type="EMBL" id="WMT12765.1"/>
    </source>
</evidence>
<keyword evidence="1" id="KW-0472">Membrane</keyword>
<reference evidence="2 3" key="1">
    <citation type="submission" date="2023-08" db="EMBL/GenBank/DDBJ databases">
        <title>Complete Genome and Methylome dissection of Serratia fonticola NEB369.</title>
        <authorList>
            <person name="Fomenkov A."/>
            <person name="Roberts R.D."/>
        </authorList>
    </citation>
    <scope>NUCLEOTIDE SEQUENCE [LARGE SCALE GENOMIC DNA]</scope>
    <source>
        <strain evidence="2 3">NEB369</strain>
    </source>
</reference>
<dbReference type="Pfam" id="PF05449">
    <property type="entry name" value="Phage_holin_3_7"/>
    <property type="match status" value="1"/>
</dbReference>
<dbReference type="InterPro" id="IPR008473">
    <property type="entry name" value="Phage_holin_3_7"/>
</dbReference>
<accession>A0ABY9PJG6</accession>
<dbReference type="EMBL" id="CP133586">
    <property type="protein sequence ID" value="WMT12765.1"/>
    <property type="molecule type" value="Genomic_DNA"/>
</dbReference>
<feature type="transmembrane region" description="Helical" evidence="1">
    <location>
        <begin position="6"/>
        <end position="23"/>
    </location>
</feature>
<evidence type="ECO:0000313" key="3">
    <source>
        <dbReference type="Proteomes" id="UP001235341"/>
    </source>
</evidence>
<keyword evidence="1" id="KW-0812">Transmembrane</keyword>
<name>A0ABY9PJG6_SERFO</name>
<proteinExistence type="predicted"/>
<keyword evidence="3" id="KW-1185">Reference proteome</keyword>
<gene>
    <name evidence="2" type="ORF">RFB13_16055</name>
</gene>